<dbReference type="OrthoDB" id="66620at2759"/>
<gene>
    <name evidence="11" type="ORF">TrCOL_g6905</name>
</gene>
<evidence type="ECO:0000256" key="1">
    <source>
        <dbReference type="ARBA" id="ARBA00004141"/>
    </source>
</evidence>
<dbReference type="InterPro" id="IPR027417">
    <property type="entry name" value="P-loop_NTPase"/>
</dbReference>
<dbReference type="InterPro" id="IPR017871">
    <property type="entry name" value="ABC_transporter-like_CS"/>
</dbReference>
<dbReference type="PROSITE" id="PS00211">
    <property type="entry name" value="ABC_TRANSPORTER_1"/>
    <property type="match status" value="1"/>
</dbReference>
<feature type="transmembrane region" description="Helical" evidence="9">
    <location>
        <begin position="485"/>
        <end position="506"/>
    </location>
</feature>
<feature type="transmembrane region" description="Helical" evidence="9">
    <location>
        <begin position="513"/>
        <end position="535"/>
    </location>
</feature>
<dbReference type="Gene3D" id="3.40.50.300">
    <property type="entry name" value="P-loop containing nucleotide triphosphate hydrolases"/>
    <property type="match status" value="1"/>
</dbReference>
<keyword evidence="2" id="KW-0813">Transport</keyword>
<dbReference type="InterPro" id="IPR043926">
    <property type="entry name" value="ABCG_dom"/>
</dbReference>
<accession>A0A9W7GKX6</accession>
<dbReference type="Pfam" id="PF01061">
    <property type="entry name" value="ABC2_membrane"/>
    <property type="match status" value="1"/>
</dbReference>
<dbReference type="PANTHER" id="PTHR48041">
    <property type="entry name" value="ABC TRANSPORTER G FAMILY MEMBER 28"/>
    <property type="match status" value="1"/>
</dbReference>
<dbReference type="Proteomes" id="UP001165065">
    <property type="component" value="Unassembled WGS sequence"/>
</dbReference>
<dbReference type="AlphaFoldDB" id="A0A9W7GKX6"/>
<dbReference type="InterPro" id="IPR003439">
    <property type="entry name" value="ABC_transporter-like_ATP-bd"/>
</dbReference>
<dbReference type="PROSITE" id="PS50893">
    <property type="entry name" value="ABC_TRANSPORTER_2"/>
    <property type="match status" value="1"/>
</dbReference>
<dbReference type="PANTHER" id="PTHR48041:SF139">
    <property type="entry name" value="PROTEIN SCARLET"/>
    <property type="match status" value="1"/>
</dbReference>
<evidence type="ECO:0000256" key="9">
    <source>
        <dbReference type="SAM" id="Phobius"/>
    </source>
</evidence>
<feature type="region of interest" description="Disordered" evidence="8">
    <location>
        <begin position="306"/>
        <end position="337"/>
    </location>
</feature>
<evidence type="ECO:0000256" key="7">
    <source>
        <dbReference type="ARBA" id="ARBA00023136"/>
    </source>
</evidence>
<evidence type="ECO:0000256" key="6">
    <source>
        <dbReference type="ARBA" id="ARBA00022989"/>
    </source>
</evidence>
<evidence type="ECO:0000256" key="5">
    <source>
        <dbReference type="ARBA" id="ARBA00022840"/>
    </source>
</evidence>
<keyword evidence="7 9" id="KW-0472">Membrane</keyword>
<dbReference type="GO" id="GO:0016887">
    <property type="term" value="F:ATP hydrolysis activity"/>
    <property type="evidence" value="ECO:0007669"/>
    <property type="project" value="InterPro"/>
</dbReference>
<keyword evidence="5" id="KW-0067">ATP-binding</keyword>
<keyword evidence="4" id="KW-0547">Nucleotide-binding</keyword>
<proteinExistence type="predicted"/>
<keyword evidence="3 9" id="KW-0812">Transmembrane</keyword>
<dbReference type="GO" id="GO:0016020">
    <property type="term" value="C:membrane"/>
    <property type="evidence" value="ECO:0007669"/>
    <property type="project" value="UniProtKB-SubCell"/>
</dbReference>
<feature type="transmembrane region" description="Helical" evidence="9">
    <location>
        <begin position="607"/>
        <end position="632"/>
    </location>
</feature>
<dbReference type="InterPro" id="IPR013525">
    <property type="entry name" value="ABC2_TM"/>
</dbReference>
<reference evidence="12" key="1">
    <citation type="journal article" date="2023" name="Commun. Biol.">
        <title>Genome analysis of Parmales, the sister group of diatoms, reveals the evolutionary specialization of diatoms from phago-mixotrophs to photoautotrophs.</title>
        <authorList>
            <person name="Ban H."/>
            <person name="Sato S."/>
            <person name="Yoshikawa S."/>
            <person name="Yamada K."/>
            <person name="Nakamura Y."/>
            <person name="Ichinomiya M."/>
            <person name="Sato N."/>
            <person name="Blanc-Mathieu R."/>
            <person name="Endo H."/>
            <person name="Kuwata A."/>
            <person name="Ogata H."/>
        </authorList>
    </citation>
    <scope>NUCLEOTIDE SEQUENCE [LARGE SCALE GENOMIC DNA]</scope>
</reference>
<sequence>MASVIEYVERGEGTAFVGGGEDTKPLTLSMAELSYEVELRSKTEMGERKRKQILKPGTFNGDFQGGKLTAIMGPSGAGKTSLLNILAGRVTPAKGSKIYLDGRPLQQNSDIQSLSAYVQQDDCMLATQTVRETVEMAALLRLPSGMSRSEKLSRANETLELFGLTKCADTYIGDPSSKVIGVSGGERKRVSIAMISVAQPQILFLDEPTSGLDSFIAFSVIKVLKKLCGRGVTVLTTIHQPSSDIFQLFDDLLLVQSGSVVYHGPADASVSYFGSIGFQCPPLSNPADYFFMHVLTELEAAPSYDQDSRERELRSAWESRGGGEGQRTLLVGKGGEEEGTYEIPQETTRSTMIEQFKLLLRRSWGEATRNPMRVRAQMVQSVAFAFIISTIWWQLGSSQNSIQDRNGVLFFMSANGMMSSIMGVLSTFGNERSSFIRDYENQLYKVGPYLLAKVACEAPFYFFIPLTGVTIMYFSVGFQNVGSKYLNTAVIMVTLNYAGMSMGLILASLFADIAVALLVAPLIIMPLMMFSGFFLNADSTPVYYSWIPWISPMKYAFSALATNEYGGLELSCGPDEYIVVTIDGASRSVCPFESGDVFLETFNIESYLTIGTCQVCLMGMTGLCIFTSFLALRRLVRKGK</sequence>
<evidence type="ECO:0000256" key="4">
    <source>
        <dbReference type="ARBA" id="ARBA00022741"/>
    </source>
</evidence>
<feature type="compositionally biased region" description="Basic and acidic residues" evidence="8">
    <location>
        <begin position="306"/>
        <end position="317"/>
    </location>
</feature>
<feature type="transmembrane region" description="Helical" evidence="9">
    <location>
        <begin position="378"/>
        <end position="395"/>
    </location>
</feature>
<dbReference type="SMART" id="SM00382">
    <property type="entry name" value="AAA"/>
    <property type="match status" value="1"/>
</dbReference>
<organism evidence="11 12">
    <name type="scientific">Triparma columacea</name>
    <dbReference type="NCBI Taxonomy" id="722753"/>
    <lineage>
        <taxon>Eukaryota</taxon>
        <taxon>Sar</taxon>
        <taxon>Stramenopiles</taxon>
        <taxon>Ochrophyta</taxon>
        <taxon>Bolidophyceae</taxon>
        <taxon>Parmales</taxon>
        <taxon>Triparmaceae</taxon>
        <taxon>Triparma</taxon>
    </lineage>
</organism>
<dbReference type="Pfam" id="PF00005">
    <property type="entry name" value="ABC_tran"/>
    <property type="match status" value="1"/>
</dbReference>
<evidence type="ECO:0000256" key="2">
    <source>
        <dbReference type="ARBA" id="ARBA00022448"/>
    </source>
</evidence>
<feature type="transmembrane region" description="Helical" evidence="9">
    <location>
        <begin position="407"/>
        <end position="429"/>
    </location>
</feature>
<dbReference type="GO" id="GO:0005524">
    <property type="term" value="F:ATP binding"/>
    <property type="evidence" value="ECO:0007669"/>
    <property type="project" value="UniProtKB-KW"/>
</dbReference>
<dbReference type="Pfam" id="PF19055">
    <property type="entry name" value="ABC2_membrane_7"/>
    <property type="match status" value="1"/>
</dbReference>
<dbReference type="SUPFAM" id="SSF52540">
    <property type="entry name" value="P-loop containing nucleoside triphosphate hydrolases"/>
    <property type="match status" value="1"/>
</dbReference>
<dbReference type="EMBL" id="BRYA01000262">
    <property type="protein sequence ID" value="GMI45720.1"/>
    <property type="molecule type" value="Genomic_DNA"/>
</dbReference>
<evidence type="ECO:0000313" key="11">
    <source>
        <dbReference type="EMBL" id="GMI45720.1"/>
    </source>
</evidence>
<dbReference type="InterPro" id="IPR050352">
    <property type="entry name" value="ABCG_transporters"/>
</dbReference>
<feature type="transmembrane region" description="Helical" evidence="9">
    <location>
        <begin position="450"/>
        <end position="473"/>
    </location>
</feature>
<protein>
    <recommendedName>
        <fullName evidence="10">ABC transporter domain-containing protein</fullName>
    </recommendedName>
</protein>
<evidence type="ECO:0000256" key="8">
    <source>
        <dbReference type="SAM" id="MobiDB-lite"/>
    </source>
</evidence>
<feature type="domain" description="ABC transporter" evidence="10">
    <location>
        <begin position="37"/>
        <end position="282"/>
    </location>
</feature>
<evidence type="ECO:0000313" key="12">
    <source>
        <dbReference type="Proteomes" id="UP001165065"/>
    </source>
</evidence>
<dbReference type="GO" id="GO:0140359">
    <property type="term" value="F:ABC-type transporter activity"/>
    <property type="evidence" value="ECO:0007669"/>
    <property type="project" value="InterPro"/>
</dbReference>
<dbReference type="InterPro" id="IPR003593">
    <property type="entry name" value="AAA+_ATPase"/>
</dbReference>
<keyword evidence="12" id="KW-1185">Reference proteome</keyword>
<evidence type="ECO:0000256" key="3">
    <source>
        <dbReference type="ARBA" id="ARBA00022692"/>
    </source>
</evidence>
<name>A0A9W7GKX6_9STRA</name>
<keyword evidence="6 9" id="KW-1133">Transmembrane helix</keyword>
<comment type="subcellular location">
    <subcellularLocation>
        <location evidence="1">Membrane</location>
        <topology evidence="1">Multi-pass membrane protein</topology>
    </subcellularLocation>
</comment>
<evidence type="ECO:0000259" key="10">
    <source>
        <dbReference type="PROSITE" id="PS50893"/>
    </source>
</evidence>
<comment type="caution">
    <text evidence="11">The sequence shown here is derived from an EMBL/GenBank/DDBJ whole genome shotgun (WGS) entry which is preliminary data.</text>
</comment>